<evidence type="ECO:0000256" key="7">
    <source>
        <dbReference type="ARBA" id="ARBA00022927"/>
    </source>
</evidence>
<dbReference type="InterPro" id="IPR011710">
    <property type="entry name" value="Coatomer_bsu_C"/>
</dbReference>
<dbReference type="Proteomes" id="UP000270094">
    <property type="component" value="Unassembled WGS sequence"/>
</dbReference>
<keyword evidence="7" id="KW-0653">Protein transport</keyword>
<keyword evidence="3" id="KW-0813">Transport</keyword>
<accession>A0A3P7KBI2</accession>
<dbReference type="OrthoDB" id="5829665at2759"/>
<evidence type="ECO:0000259" key="11">
    <source>
        <dbReference type="Pfam" id="PF07718"/>
    </source>
</evidence>
<evidence type="ECO:0000313" key="13">
    <source>
        <dbReference type="EMBL" id="VDM68655.1"/>
    </source>
</evidence>
<evidence type="ECO:0000259" key="12">
    <source>
        <dbReference type="Pfam" id="PF14806"/>
    </source>
</evidence>
<evidence type="ECO:0000256" key="6">
    <source>
        <dbReference type="ARBA" id="ARBA00022892"/>
    </source>
</evidence>
<dbReference type="GO" id="GO:0030126">
    <property type="term" value="C:COPI vesicle coat"/>
    <property type="evidence" value="ECO:0007669"/>
    <property type="project" value="InterPro"/>
</dbReference>
<gene>
    <name evidence="13" type="ORF">SVUK_LOCUS3653</name>
</gene>
<keyword evidence="14" id="KW-1185">Reference proteome</keyword>
<evidence type="ECO:0000256" key="2">
    <source>
        <dbReference type="ARBA" id="ARBA00004347"/>
    </source>
</evidence>
<feature type="domain" description="Coatomer beta subunit C-terminal" evidence="11">
    <location>
        <begin position="9"/>
        <end position="111"/>
    </location>
</feature>
<reference evidence="13 14" key="1">
    <citation type="submission" date="2018-11" db="EMBL/GenBank/DDBJ databases">
        <authorList>
            <consortium name="Pathogen Informatics"/>
        </authorList>
    </citation>
    <scope>NUCLEOTIDE SEQUENCE [LARGE SCALE GENOMIC DNA]</scope>
</reference>
<keyword evidence="10" id="KW-0968">Cytoplasmic vesicle</keyword>
<keyword evidence="4" id="KW-0963">Cytoplasm</keyword>
<organism evidence="13 14">
    <name type="scientific">Strongylus vulgaris</name>
    <name type="common">Blood worm</name>
    <dbReference type="NCBI Taxonomy" id="40348"/>
    <lineage>
        <taxon>Eukaryota</taxon>
        <taxon>Metazoa</taxon>
        <taxon>Ecdysozoa</taxon>
        <taxon>Nematoda</taxon>
        <taxon>Chromadorea</taxon>
        <taxon>Rhabditida</taxon>
        <taxon>Rhabditina</taxon>
        <taxon>Rhabditomorpha</taxon>
        <taxon>Strongyloidea</taxon>
        <taxon>Strongylidae</taxon>
        <taxon>Strongylus</taxon>
    </lineage>
</organism>
<dbReference type="Pfam" id="PF07718">
    <property type="entry name" value="Coatamer_beta_C"/>
    <property type="match status" value="1"/>
</dbReference>
<dbReference type="PANTHER" id="PTHR10635">
    <property type="entry name" value="COATOMER SUBUNIT BETA"/>
    <property type="match status" value="1"/>
</dbReference>
<comment type="subcellular location">
    <subcellularLocation>
        <location evidence="2">Cytoplasmic vesicle</location>
        <location evidence="2">COPI-coated vesicle membrane</location>
        <topology evidence="2">Peripheral membrane protein</topology>
        <orientation evidence="2">Cytoplasmic side</orientation>
    </subcellularLocation>
    <subcellularLocation>
        <location evidence="1">Golgi apparatus membrane</location>
        <topology evidence="1">Peripheral membrane protein</topology>
        <orientation evidence="1">Cytoplasmic side</orientation>
    </subcellularLocation>
</comment>
<evidence type="ECO:0000256" key="10">
    <source>
        <dbReference type="ARBA" id="ARBA00023329"/>
    </source>
</evidence>
<dbReference type="GO" id="GO:0006888">
    <property type="term" value="P:endoplasmic reticulum to Golgi vesicle-mediated transport"/>
    <property type="evidence" value="ECO:0007669"/>
    <property type="project" value="TreeGrafter"/>
</dbReference>
<keyword evidence="8" id="KW-0333">Golgi apparatus</keyword>
<evidence type="ECO:0000256" key="9">
    <source>
        <dbReference type="ARBA" id="ARBA00023136"/>
    </source>
</evidence>
<evidence type="ECO:0000256" key="4">
    <source>
        <dbReference type="ARBA" id="ARBA00022490"/>
    </source>
</evidence>
<dbReference type="PANTHER" id="PTHR10635:SF0">
    <property type="entry name" value="COATOMER SUBUNIT BETA"/>
    <property type="match status" value="1"/>
</dbReference>
<name>A0A3P7KBI2_STRVU</name>
<dbReference type="GO" id="GO:0000139">
    <property type="term" value="C:Golgi membrane"/>
    <property type="evidence" value="ECO:0007669"/>
    <property type="project" value="UniProtKB-SubCell"/>
</dbReference>
<evidence type="ECO:0000256" key="1">
    <source>
        <dbReference type="ARBA" id="ARBA00004255"/>
    </source>
</evidence>
<protein>
    <submittedName>
        <fullName evidence="13">Uncharacterized protein</fullName>
    </submittedName>
</protein>
<dbReference type="InterPro" id="IPR029446">
    <property type="entry name" value="COPB1_appendage_platform_dom"/>
</dbReference>
<evidence type="ECO:0000313" key="14">
    <source>
        <dbReference type="Proteomes" id="UP000270094"/>
    </source>
</evidence>
<dbReference type="Pfam" id="PF14806">
    <property type="entry name" value="Coatomer_b_Cpla"/>
    <property type="match status" value="1"/>
</dbReference>
<dbReference type="InterPro" id="IPR016460">
    <property type="entry name" value="COPB1"/>
</dbReference>
<dbReference type="GO" id="GO:0006891">
    <property type="term" value="P:intra-Golgi vesicle-mediated transport"/>
    <property type="evidence" value="ECO:0007669"/>
    <property type="project" value="TreeGrafter"/>
</dbReference>
<evidence type="ECO:0000256" key="8">
    <source>
        <dbReference type="ARBA" id="ARBA00023034"/>
    </source>
</evidence>
<sequence length="171" mass="18885">MKKKNIVEVDKTIMFTQLSARADASIGENLFDLSLSQALGTAPKTQKFDFSSSKLGKVIQLAGFSDPVYAEAYVSVNQYDIVLDVLIVNQTADTLQNVSLELSTVGDLKLATVKVASTENGVIFSTISYDVRGSTSDRNCVYLQDIKIDIMDYIVPGNVSDAEFRQMWFDF</sequence>
<keyword evidence="9" id="KW-0472">Membrane</keyword>
<keyword evidence="6" id="KW-0931">ER-Golgi transport</keyword>
<dbReference type="GO" id="GO:0006886">
    <property type="term" value="P:intracellular protein transport"/>
    <property type="evidence" value="ECO:0007669"/>
    <property type="project" value="InterPro"/>
</dbReference>
<feature type="non-terminal residue" evidence="13">
    <location>
        <position position="171"/>
    </location>
</feature>
<feature type="domain" description="Coatomer beta subunit appendage platform" evidence="12">
    <location>
        <begin position="137"/>
        <end position="171"/>
    </location>
</feature>
<proteinExistence type="predicted"/>
<dbReference type="GO" id="GO:0005198">
    <property type="term" value="F:structural molecule activity"/>
    <property type="evidence" value="ECO:0007669"/>
    <property type="project" value="InterPro"/>
</dbReference>
<keyword evidence="5" id="KW-0677">Repeat</keyword>
<evidence type="ECO:0000256" key="3">
    <source>
        <dbReference type="ARBA" id="ARBA00022448"/>
    </source>
</evidence>
<dbReference type="AlphaFoldDB" id="A0A3P7KBI2"/>
<dbReference type="EMBL" id="UYYB01009562">
    <property type="protein sequence ID" value="VDM68655.1"/>
    <property type="molecule type" value="Genomic_DNA"/>
</dbReference>
<evidence type="ECO:0000256" key="5">
    <source>
        <dbReference type="ARBA" id="ARBA00022737"/>
    </source>
</evidence>